<accession>A0A383DL54</accession>
<evidence type="ECO:0000313" key="1">
    <source>
        <dbReference type="EMBL" id="SVE45212.1"/>
    </source>
</evidence>
<name>A0A383DL54_9ZZZZ</name>
<proteinExistence type="predicted"/>
<dbReference type="AlphaFoldDB" id="A0A383DL54"/>
<gene>
    <name evidence="1" type="ORF">METZ01_LOCUS498066</name>
</gene>
<dbReference type="InterPro" id="IPR014985">
    <property type="entry name" value="WbqC"/>
</dbReference>
<reference evidence="1" key="1">
    <citation type="submission" date="2018-05" db="EMBL/GenBank/DDBJ databases">
        <authorList>
            <person name="Lanie J.A."/>
            <person name="Ng W.-L."/>
            <person name="Kazmierczak K.M."/>
            <person name="Andrzejewski T.M."/>
            <person name="Davidsen T.M."/>
            <person name="Wayne K.J."/>
            <person name="Tettelin H."/>
            <person name="Glass J.I."/>
            <person name="Rusch D."/>
            <person name="Podicherti R."/>
            <person name="Tsui H.-C.T."/>
            <person name="Winkler M.E."/>
        </authorList>
    </citation>
    <scope>NUCLEOTIDE SEQUENCE</scope>
</reference>
<protein>
    <submittedName>
        <fullName evidence="1">Uncharacterized protein</fullName>
    </submittedName>
</protein>
<organism evidence="1">
    <name type="scientific">marine metagenome</name>
    <dbReference type="NCBI Taxonomy" id="408172"/>
    <lineage>
        <taxon>unclassified sequences</taxon>
        <taxon>metagenomes</taxon>
        <taxon>ecological metagenomes</taxon>
    </lineage>
</organism>
<dbReference type="EMBL" id="UINC01218261">
    <property type="protein sequence ID" value="SVE45212.1"/>
    <property type="molecule type" value="Genomic_DNA"/>
</dbReference>
<dbReference type="Pfam" id="PF08889">
    <property type="entry name" value="WbqC"/>
    <property type="match status" value="1"/>
</dbReference>
<sequence>MVAIVKKLHGDIYLSGLGGDKYQDSKLFKLNSIHVKYNIFDHPKYKQSRTKTSIEGLSILDYIYNIGLDKTNKLINNSIEFN</sequence>